<evidence type="ECO:0000313" key="3">
    <source>
        <dbReference type="Proteomes" id="UP000199645"/>
    </source>
</evidence>
<dbReference type="Gene3D" id="1.20.1260.20">
    <property type="entry name" value="PPE superfamily"/>
    <property type="match status" value="1"/>
</dbReference>
<keyword evidence="3" id="KW-1185">Reference proteome</keyword>
<feature type="region of interest" description="Disordered" evidence="1">
    <location>
        <begin position="256"/>
        <end position="323"/>
    </location>
</feature>
<dbReference type="Proteomes" id="UP000199645">
    <property type="component" value="Unassembled WGS sequence"/>
</dbReference>
<dbReference type="SUPFAM" id="SSF140453">
    <property type="entry name" value="EsxAB dimer-like"/>
    <property type="match status" value="1"/>
</dbReference>
<reference evidence="2 3" key="1">
    <citation type="submission" date="2016-10" db="EMBL/GenBank/DDBJ databases">
        <authorList>
            <person name="de Groot N.N."/>
        </authorList>
    </citation>
    <scope>NUCLEOTIDE SEQUENCE [LARGE SCALE GENOMIC DNA]</scope>
    <source>
        <strain evidence="2 3">DSM 43019</strain>
    </source>
</reference>
<dbReference type="OrthoDB" id="5185161at2"/>
<evidence type="ECO:0000256" key="1">
    <source>
        <dbReference type="SAM" id="MobiDB-lite"/>
    </source>
</evidence>
<dbReference type="STRING" id="35752.SAMN05421541_107197"/>
<dbReference type="EMBL" id="FONV01000007">
    <property type="protein sequence ID" value="SFF21167.1"/>
    <property type="molecule type" value="Genomic_DNA"/>
</dbReference>
<dbReference type="RefSeq" id="WP_093616132.1">
    <property type="nucleotide sequence ID" value="NZ_BOMT01000043.1"/>
</dbReference>
<dbReference type="InterPro" id="IPR038332">
    <property type="entry name" value="PPE_sf"/>
</dbReference>
<feature type="region of interest" description="Disordered" evidence="1">
    <location>
        <begin position="165"/>
        <end position="222"/>
    </location>
</feature>
<feature type="compositionally biased region" description="Acidic residues" evidence="1">
    <location>
        <begin position="286"/>
        <end position="299"/>
    </location>
</feature>
<gene>
    <name evidence="2" type="ORF">SAMN05421541_107197</name>
</gene>
<evidence type="ECO:0000313" key="2">
    <source>
        <dbReference type="EMBL" id="SFF21167.1"/>
    </source>
</evidence>
<dbReference type="InterPro" id="IPR036689">
    <property type="entry name" value="ESAT-6-like_sf"/>
</dbReference>
<organism evidence="2 3">
    <name type="scientific">Actinoplanes philippinensis</name>
    <dbReference type="NCBI Taxonomy" id="35752"/>
    <lineage>
        <taxon>Bacteria</taxon>
        <taxon>Bacillati</taxon>
        <taxon>Actinomycetota</taxon>
        <taxon>Actinomycetes</taxon>
        <taxon>Micromonosporales</taxon>
        <taxon>Micromonosporaceae</taxon>
        <taxon>Actinoplanes</taxon>
    </lineage>
</organism>
<name>A0A1I2GWK6_9ACTN</name>
<sequence length="323" mass="32173">MPEEIVGGYAAQTHDELYRAVMAGDPDQVDEVATVWRSLQGTVEQIGAALATDLGALQQMWQGEAGAEFQRRAGLIAGYCADLGRDFDALHQGLTLMAGALREARAEAEEPATLTTDPVALVADTATIGAAFGAQPERQEAAKSRERMVRLVTDLALTYTLTGADRWPGEVPQSPPDLPGAAPAVASGAAAGGPSATGAPSTATPGGTSLASGGGLAASSVPSSGLFDGPSAGTRAAGGWSGGAAGADTAAVLGGAPSAGRATSRRDDGHRAAAGVSGMRSGSAGDPDDHDNWLVEDDLAWGGGDDTAPAVLGGVADRPDDFA</sequence>
<accession>A0A1I2GWK6</accession>
<protein>
    <submittedName>
        <fullName evidence="2">Proteins of 100 residues with WXG</fullName>
    </submittedName>
</protein>
<dbReference type="AlphaFoldDB" id="A0A1I2GWK6"/>
<proteinExistence type="predicted"/>
<feature type="compositionally biased region" description="Low complexity" evidence="1">
    <location>
        <begin position="179"/>
        <end position="222"/>
    </location>
</feature>